<dbReference type="WBParaSite" id="scf7180000422372.g8845">
    <property type="protein sequence ID" value="scf7180000422372.g8845"/>
    <property type="gene ID" value="scf7180000422372.g8845"/>
</dbReference>
<name>A0A915NXA0_9BILA</name>
<sequence length="126" mass="14110">MGVCSSTKKRLIVRQTSSLKLSPILKEKPLLIKKNTINKLDSKLEKKDSDLNLLPTNDLQKNIANIVSDESIFEREKRMVVLLVSCNIENPSQLVLIDVDLASTNFGKIICRLSLPMPGEELYSLA</sequence>
<keyword evidence="1" id="KW-1185">Reference proteome</keyword>
<evidence type="ECO:0000313" key="1">
    <source>
        <dbReference type="Proteomes" id="UP000887560"/>
    </source>
</evidence>
<protein>
    <submittedName>
        <fullName evidence="2">Uncharacterized protein</fullName>
    </submittedName>
</protein>
<organism evidence="1 2">
    <name type="scientific">Meloidogyne floridensis</name>
    <dbReference type="NCBI Taxonomy" id="298350"/>
    <lineage>
        <taxon>Eukaryota</taxon>
        <taxon>Metazoa</taxon>
        <taxon>Ecdysozoa</taxon>
        <taxon>Nematoda</taxon>
        <taxon>Chromadorea</taxon>
        <taxon>Rhabditida</taxon>
        <taxon>Tylenchina</taxon>
        <taxon>Tylenchomorpha</taxon>
        <taxon>Tylenchoidea</taxon>
        <taxon>Meloidogynidae</taxon>
        <taxon>Meloidogyninae</taxon>
        <taxon>Meloidogyne</taxon>
    </lineage>
</organism>
<accession>A0A915NXA0</accession>
<proteinExistence type="predicted"/>
<dbReference type="AlphaFoldDB" id="A0A915NXA0"/>
<reference evidence="2" key="1">
    <citation type="submission" date="2022-11" db="UniProtKB">
        <authorList>
            <consortium name="WormBaseParasite"/>
        </authorList>
    </citation>
    <scope>IDENTIFICATION</scope>
</reference>
<dbReference type="Proteomes" id="UP000887560">
    <property type="component" value="Unplaced"/>
</dbReference>
<evidence type="ECO:0000313" key="2">
    <source>
        <dbReference type="WBParaSite" id="scf7180000422372.g8845"/>
    </source>
</evidence>